<organism evidence="2 3">
    <name type="scientific">Granulicella pectinivorans</name>
    <dbReference type="NCBI Taxonomy" id="474950"/>
    <lineage>
        <taxon>Bacteria</taxon>
        <taxon>Pseudomonadati</taxon>
        <taxon>Acidobacteriota</taxon>
        <taxon>Terriglobia</taxon>
        <taxon>Terriglobales</taxon>
        <taxon>Acidobacteriaceae</taxon>
        <taxon>Granulicella</taxon>
    </lineage>
</organism>
<keyword evidence="3" id="KW-1185">Reference proteome</keyword>
<name>A0A1I6LTX0_9BACT</name>
<reference evidence="2 3" key="1">
    <citation type="submission" date="2016-10" db="EMBL/GenBank/DDBJ databases">
        <authorList>
            <person name="de Groot N.N."/>
        </authorList>
    </citation>
    <scope>NUCLEOTIDE SEQUENCE [LARGE SCALE GENOMIC DNA]</scope>
    <source>
        <strain evidence="2 3">DSM 21001</strain>
    </source>
</reference>
<dbReference type="EMBL" id="FOZL01000001">
    <property type="protein sequence ID" value="SFS06937.1"/>
    <property type="molecule type" value="Genomic_DNA"/>
</dbReference>
<accession>A0A1I6LTX0</accession>
<evidence type="ECO:0000256" key="1">
    <source>
        <dbReference type="SAM" id="SignalP"/>
    </source>
</evidence>
<evidence type="ECO:0000313" key="3">
    <source>
        <dbReference type="Proteomes" id="UP000199024"/>
    </source>
</evidence>
<sequence length="307" mass="33961">MPYPSCLSRRLLLAFLCSFTAASAQAPPYDPAIFLKPVPTAEMDFVKQLAGKSSGDVIKDKQFRKLMKNFVPDCMFHYGRDMPLQDALEMALERSPLPSGIRDGRYFMIAGEKGPYLAGRAFLWIDLQTGIGAGAFFFHPTNGEPTPTVAVFARQVREKAIGLSDLPPAFADDLIQWTAAARIPPVTTRYFLTGNNKRILLEHDEDFCLAEDGSHLPADSGCEQRNADAADIDVNTAYYLEQIHYATNGTAWMVVGANQSAWMQVRDNACRVGPDLLGCRIRVSHEHVRVISQRPIGGHPPVHAGRR</sequence>
<evidence type="ECO:0000313" key="2">
    <source>
        <dbReference type="EMBL" id="SFS06937.1"/>
    </source>
</evidence>
<feature type="chain" id="PRO_5011751355" evidence="1">
    <location>
        <begin position="27"/>
        <end position="307"/>
    </location>
</feature>
<dbReference type="OrthoDB" id="115460at2"/>
<gene>
    <name evidence="2" type="ORF">SAMN05421771_1271</name>
</gene>
<proteinExistence type="predicted"/>
<protein>
    <submittedName>
        <fullName evidence="2">Uncharacterized protein</fullName>
    </submittedName>
</protein>
<feature type="signal peptide" evidence="1">
    <location>
        <begin position="1"/>
        <end position="26"/>
    </location>
</feature>
<dbReference type="AlphaFoldDB" id="A0A1I6LTX0"/>
<keyword evidence="1" id="KW-0732">Signal</keyword>
<dbReference type="Proteomes" id="UP000199024">
    <property type="component" value="Unassembled WGS sequence"/>
</dbReference>